<dbReference type="Pfam" id="PF00172">
    <property type="entry name" value="Zn_clus"/>
    <property type="match status" value="1"/>
</dbReference>
<dbReference type="SMART" id="SM00906">
    <property type="entry name" value="Fungal_trans"/>
    <property type="match status" value="1"/>
</dbReference>
<dbReference type="PANTHER" id="PTHR47424">
    <property type="entry name" value="REGULATORY PROTEIN GAL4"/>
    <property type="match status" value="1"/>
</dbReference>
<evidence type="ECO:0000256" key="6">
    <source>
        <dbReference type="SAM" id="MobiDB-lite"/>
    </source>
</evidence>
<evidence type="ECO:0000256" key="1">
    <source>
        <dbReference type="ARBA" id="ARBA00022723"/>
    </source>
</evidence>
<dbReference type="InterPro" id="IPR036864">
    <property type="entry name" value="Zn2-C6_fun-type_DNA-bd_sf"/>
</dbReference>
<dbReference type="AlphaFoldDB" id="A0A8K0TEK2"/>
<dbReference type="CDD" id="cd12148">
    <property type="entry name" value="fungal_TF_MHR"/>
    <property type="match status" value="1"/>
</dbReference>
<dbReference type="Gene3D" id="4.10.240.10">
    <property type="entry name" value="Zn(2)-C6 fungal-type DNA-binding domain"/>
    <property type="match status" value="1"/>
</dbReference>
<dbReference type="PROSITE" id="PS50048">
    <property type="entry name" value="ZN2_CY6_FUNGAL_2"/>
    <property type="match status" value="1"/>
</dbReference>
<dbReference type="GO" id="GO:0000981">
    <property type="term" value="F:DNA-binding transcription factor activity, RNA polymerase II-specific"/>
    <property type="evidence" value="ECO:0007669"/>
    <property type="project" value="InterPro"/>
</dbReference>
<evidence type="ECO:0000256" key="5">
    <source>
        <dbReference type="ARBA" id="ARBA00023242"/>
    </source>
</evidence>
<feature type="region of interest" description="Disordered" evidence="6">
    <location>
        <begin position="178"/>
        <end position="205"/>
    </location>
</feature>
<reference evidence="8" key="1">
    <citation type="journal article" date="2021" name="Nat. Commun.">
        <title>Genetic determinants of endophytism in the Arabidopsis root mycobiome.</title>
        <authorList>
            <person name="Mesny F."/>
            <person name="Miyauchi S."/>
            <person name="Thiergart T."/>
            <person name="Pickel B."/>
            <person name="Atanasova L."/>
            <person name="Karlsson M."/>
            <person name="Huettel B."/>
            <person name="Barry K.W."/>
            <person name="Haridas S."/>
            <person name="Chen C."/>
            <person name="Bauer D."/>
            <person name="Andreopoulos W."/>
            <person name="Pangilinan J."/>
            <person name="LaButti K."/>
            <person name="Riley R."/>
            <person name="Lipzen A."/>
            <person name="Clum A."/>
            <person name="Drula E."/>
            <person name="Henrissat B."/>
            <person name="Kohler A."/>
            <person name="Grigoriev I.V."/>
            <person name="Martin F.M."/>
            <person name="Hacquard S."/>
        </authorList>
    </citation>
    <scope>NUCLEOTIDE SEQUENCE</scope>
    <source>
        <strain evidence="8">MPI-CAGE-AT-0016</strain>
    </source>
</reference>
<dbReference type="GO" id="GO:0000978">
    <property type="term" value="F:RNA polymerase II cis-regulatory region sequence-specific DNA binding"/>
    <property type="evidence" value="ECO:0007669"/>
    <property type="project" value="TreeGrafter"/>
</dbReference>
<dbReference type="OrthoDB" id="424974at2759"/>
<dbReference type="CDD" id="cd00067">
    <property type="entry name" value="GAL4"/>
    <property type="match status" value="1"/>
</dbReference>
<dbReference type="SUPFAM" id="SSF57701">
    <property type="entry name" value="Zn2/Cys6 DNA-binding domain"/>
    <property type="match status" value="1"/>
</dbReference>
<evidence type="ECO:0000256" key="3">
    <source>
        <dbReference type="ARBA" id="ARBA00023125"/>
    </source>
</evidence>
<dbReference type="PANTHER" id="PTHR47424:SF3">
    <property type="entry name" value="REGULATORY PROTEIN GAL4"/>
    <property type="match status" value="1"/>
</dbReference>
<keyword evidence="1" id="KW-0479">Metal-binding</keyword>
<evidence type="ECO:0000313" key="9">
    <source>
        <dbReference type="Proteomes" id="UP000813385"/>
    </source>
</evidence>
<gene>
    <name evidence="8" type="ORF">B0T11DRAFT_285890</name>
</gene>
<protein>
    <submittedName>
        <fullName evidence="8">Fungal-specific transcription factor domain-containing protein</fullName>
    </submittedName>
</protein>
<dbReference type="EMBL" id="JAGPXD010000004">
    <property type="protein sequence ID" value="KAH7359162.1"/>
    <property type="molecule type" value="Genomic_DNA"/>
</dbReference>
<proteinExistence type="predicted"/>
<dbReference type="GO" id="GO:0006351">
    <property type="term" value="P:DNA-templated transcription"/>
    <property type="evidence" value="ECO:0007669"/>
    <property type="project" value="InterPro"/>
</dbReference>
<feature type="domain" description="Zn(2)-C6 fungal-type" evidence="7">
    <location>
        <begin position="28"/>
        <end position="60"/>
    </location>
</feature>
<sequence length="656" mass="72975">METASSVSRDERPEGGTHQSKRRRIHTACKACQDRKTKCDGGRPACSTCTRRGLAAECHYDVAAIPPPQGAPSSIAALEERLGRLEQTRTSLGATTDIIAQPLQQSPAYGHVSDGSSSYSHGLAEPHRPSIGFPTPRGPGQAEVDGLATVSSVDDSDCLYGASSTIALARFCQVKATGDDSPEATSTGPQRPTEGPLPEAVRDRDESVALYPPRQRADDYVRCFTNFVHPLFPVLHEPVFMRQYERLWSGHSGDDGRHDPADQLQEAIFSSTLNIIFALGCQFSPLVPAQNRTSMAHDFYQRSRRIYNYEVLDSMSLPLVQMLLLTGVYLQSAQNANRCWNVVGLAIRVAQGLGLHVETARSRVLCQVDREMRRRIWHCCLVLDRLLSMTFGRPVMISTKWAVPLPSLIDDEYLQTQGEGVQPQDVPSRLGLLAYSSKLFLVLEDILSTFYSSHPDFNVTEVAEDEVNADKILSDVIALNRRLDNFLAEMPSYLRYVGPPMQETSPNRSVEIQRQVLHCRFLYTRVLLLRPVVHLATKYPSRFLSQAAAQGNDTTDDHLVKLFCNLCFHTATDLVRSIHQNLAYTYRSSAWHSIYFTFGAAVVLLCAQICPAISSDVIEASFEHSWAESLAILEHYRVQLPVARQSIQTLKALKGK</sequence>
<dbReference type="Proteomes" id="UP000813385">
    <property type="component" value="Unassembled WGS sequence"/>
</dbReference>
<evidence type="ECO:0000256" key="4">
    <source>
        <dbReference type="ARBA" id="ARBA00023163"/>
    </source>
</evidence>
<dbReference type="InterPro" id="IPR007219">
    <property type="entry name" value="XnlR_reg_dom"/>
</dbReference>
<organism evidence="8 9">
    <name type="scientific">Plectosphaerella cucumerina</name>
    <dbReference type="NCBI Taxonomy" id="40658"/>
    <lineage>
        <taxon>Eukaryota</taxon>
        <taxon>Fungi</taxon>
        <taxon>Dikarya</taxon>
        <taxon>Ascomycota</taxon>
        <taxon>Pezizomycotina</taxon>
        <taxon>Sordariomycetes</taxon>
        <taxon>Hypocreomycetidae</taxon>
        <taxon>Glomerellales</taxon>
        <taxon>Plectosphaerellaceae</taxon>
        <taxon>Plectosphaerella</taxon>
    </lineage>
</organism>
<keyword evidence="5" id="KW-0539">Nucleus</keyword>
<name>A0A8K0TEK2_9PEZI</name>
<keyword evidence="2" id="KW-0805">Transcription regulation</keyword>
<keyword evidence="4" id="KW-0804">Transcription</keyword>
<accession>A0A8K0TEK2</accession>
<keyword evidence="9" id="KW-1185">Reference proteome</keyword>
<dbReference type="SMART" id="SM00066">
    <property type="entry name" value="GAL4"/>
    <property type="match status" value="1"/>
</dbReference>
<feature type="region of interest" description="Disordered" evidence="6">
    <location>
        <begin position="1"/>
        <end position="25"/>
    </location>
</feature>
<dbReference type="InterPro" id="IPR051127">
    <property type="entry name" value="Fungal_SecMet_Regulators"/>
</dbReference>
<dbReference type="GO" id="GO:0008270">
    <property type="term" value="F:zinc ion binding"/>
    <property type="evidence" value="ECO:0007669"/>
    <property type="project" value="InterPro"/>
</dbReference>
<dbReference type="GO" id="GO:0000435">
    <property type="term" value="P:positive regulation of transcription from RNA polymerase II promoter by galactose"/>
    <property type="evidence" value="ECO:0007669"/>
    <property type="project" value="TreeGrafter"/>
</dbReference>
<evidence type="ECO:0000259" key="7">
    <source>
        <dbReference type="PROSITE" id="PS50048"/>
    </source>
</evidence>
<evidence type="ECO:0000313" key="8">
    <source>
        <dbReference type="EMBL" id="KAH7359162.1"/>
    </source>
</evidence>
<comment type="caution">
    <text evidence="8">The sequence shown here is derived from an EMBL/GenBank/DDBJ whole genome shotgun (WGS) entry which is preliminary data.</text>
</comment>
<evidence type="ECO:0000256" key="2">
    <source>
        <dbReference type="ARBA" id="ARBA00023015"/>
    </source>
</evidence>
<keyword evidence="3" id="KW-0238">DNA-binding</keyword>
<feature type="region of interest" description="Disordered" evidence="6">
    <location>
        <begin position="107"/>
        <end position="143"/>
    </location>
</feature>
<dbReference type="Pfam" id="PF04082">
    <property type="entry name" value="Fungal_trans"/>
    <property type="match status" value="1"/>
</dbReference>
<dbReference type="GO" id="GO:0005634">
    <property type="term" value="C:nucleus"/>
    <property type="evidence" value="ECO:0007669"/>
    <property type="project" value="TreeGrafter"/>
</dbReference>
<dbReference type="InterPro" id="IPR001138">
    <property type="entry name" value="Zn2Cys6_DnaBD"/>
</dbReference>